<keyword evidence="2" id="KW-1185">Reference proteome</keyword>
<organism evidence="1 2">
    <name type="scientific">Methylomonas lenta</name>
    <dbReference type="NCBI Taxonomy" id="980561"/>
    <lineage>
        <taxon>Bacteria</taxon>
        <taxon>Pseudomonadati</taxon>
        <taxon>Pseudomonadota</taxon>
        <taxon>Gammaproteobacteria</taxon>
        <taxon>Methylococcales</taxon>
        <taxon>Methylococcaceae</taxon>
        <taxon>Methylomonas</taxon>
    </lineage>
</organism>
<proteinExistence type="predicted"/>
<protein>
    <submittedName>
        <fullName evidence="1">Uncharacterized protein</fullName>
    </submittedName>
</protein>
<reference evidence="1 2" key="1">
    <citation type="submission" date="2016-03" db="EMBL/GenBank/DDBJ databases">
        <authorList>
            <person name="Ploux O."/>
        </authorList>
    </citation>
    <scope>NUCLEOTIDE SEQUENCE [LARGE SCALE GENOMIC DNA]</scope>
    <source>
        <strain evidence="1 2">R-45370</strain>
    </source>
</reference>
<dbReference type="STRING" id="980561.A1359_14215"/>
<dbReference type="AlphaFoldDB" id="A0A177N4B7"/>
<dbReference type="EMBL" id="LUUI01000134">
    <property type="protein sequence ID" value="OAI11980.1"/>
    <property type="molecule type" value="Genomic_DNA"/>
</dbReference>
<accession>A0A177N4B7</accession>
<name>A0A177N4B7_9GAMM</name>
<evidence type="ECO:0000313" key="1">
    <source>
        <dbReference type="EMBL" id="OAI11980.1"/>
    </source>
</evidence>
<dbReference type="Proteomes" id="UP000078476">
    <property type="component" value="Unassembled WGS sequence"/>
</dbReference>
<gene>
    <name evidence="1" type="ORF">A1359_14215</name>
</gene>
<evidence type="ECO:0000313" key="2">
    <source>
        <dbReference type="Proteomes" id="UP000078476"/>
    </source>
</evidence>
<sequence>MIYLFPLTQPFGGCHKSQNSSFSRWEKVRMRVYKSDAYIIPNPLPRGISIYTSTDPFSLEGEGWDEGEIKGCFYSPHPNPLQQERALDRFVIHWIYNAKKLCRYLCPRGEGAFTTTSFLEGLIFELLYLRNKSVISPASIVQ</sequence>
<comment type="caution">
    <text evidence="1">The sequence shown here is derived from an EMBL/GenBank/DDBJ whole genome shotgun (WGS) entry which is preliminary data.</text>
</comment>